<dbReference type="AlphaFoldDB" id="A0A833HPV5"/>
<feature type="domain" description="CobQ/CobB/MinD/ParA nucleotide binding" evidence="3">
    <location>
        <begin position="32"/>
        <end position="248"/>
    </location>
</feature>
<evidence type="ECO:0000259" key="3">
    <source>
        <dbReference type="Pfam" id="PF01656"/>
    </source>
</evidence>
<dbReference type="GO" id="GO:0016887">
    <property type="term" value="F:ATP hydrolysis activity"/>
    <property type="evidence" value="ECO:0007669"/>
    <property type="project" value="TreeGrafter"/>
</dbReference>
<keyword evidence="2" id="KW-0067">ATP-binding</keyword>
<dbReference type="GO" id="GO:0005829">
    <property type="term" value="C:cytosol"/>
    <property type="evidence" value="ECO:0007669"/>
    <property type="project" value="TreeGrafter"/>
</dbReference>
<accession>A0A833HPV5</accession>
<dbReference type="GO" id="GO:0051782">
    <property type="term" value="P:negative regulation of cell division"/>
    <property type="evidence" value="ECO:0007669"/>
    <property type="project" value="TreeGrafter"/>
</dbReference>
<keyword evidence="5" id="KW-1185">Reference proteome</keyword>
<dbReference type="Proteomes" id="UP000465601">
    <property type="component" value="Unassembled WGS sequence"/>
</dbReference>
<dbReference type="InterPro" id="IPR050625">
    <property type="entry name" value="ParA/MinD_ATPase"/>
</dbReference>
<dbReference type="InterPro" id="IPR025501">
    <property type="entry name" value="MinD_FleN"/>
</dbReference>
<dbReference type="InterPro" id="IPR002586">
    <property type="entry name" value="CobQ/CobB/MinD/ParA_Nub-bd_dom"/>
</dbReference>
<dbReference type="InterPro" id="IPR033875">
    <property type="entry name" value="FlhG"/>
</dbReference>
<dbReference type="SUPFAM" id="SSF52540">
    <property type="entry name" value="P-loop containing nucleoside triphosphate hydrolases"/>
    <property type="match status" value="1"/>
</dbReference>
<comment type="caution">
    <text evidence="4">The sequence shown here is derived from an EMBL/GenBank/DDBJ whole genome shotgun (WGS) entry which is preliminary data.</text>
</comment>
<evidence type="ECO:0000256" key="1">
    <source>
        <dbReference type="ARBA" id="ARBA00022741"/>
    </source>
</evidence>
<dbReference type="GO" id="GO:0009898">
    <property type="term" value="C:cytoplasmic side of plasma membrane"/>
    <property type="evidence" value="ECO:0007669"/>
    <property type="project" value="TreeGrafter"/>
</dbReference>
<dbReference type="GO" id="GO:0005524">
    <property type="term" value="F:ATP binding"/>
    <property type="evidence" value="ECO:0007669"/>
    <property type="project" value="UniProtKB-KW"/>
</dbReference>
<sequence length="294" mass="32149">MKDQAARLREMINQRRNNIIEQRKTKGGPRVICVTSGKGGVGKTNFTLNLAIALSKENKKVVIIDADLGLANIDIVMGVVPKYNLMNVINGDKELEDILVNGPNGIKIIAGGSGITDLVDMPSERIGYVIEKFERLNNIADIILVDTGAGLSRSVLSFVLAAEEVIIVATPEPTAITDAYAMIKTIGKSGNKKKLSLLINRVENINEGKIAFEKLKNASEKFLNIKVEKLGFLSEDISVSRAVKSQNPFLLQYPNSPVSKNIELIAMRIIDETHGEGEFHTSGGFFNKVLSLFR</sequence>
<dbReference type="InterPro" id="IPR027417">
    <property type="entry name" value="P-loop_NTPase"/>
</dbReference>
<dbReference type="PANTHER" id="PTHR43384">
    <property type="entry name" value="SEPTUM SITE-DETERMINING PROTEIN MIND HOMOLOG, CHLOROPLASTIC-RELATED"/>
    <property type="match status" value="1"/>
</dbReference>
<dbReference type="PANTHER" id="PTHR43384:SF4">
    <property type="entry name" value="CELLULOSE BIOSYNTHESIS PROTEIN BCSQ-RELATED"/>
    <property type="match status" value="1"/>
</dbReference>
<dbReference type="OrthoDB" id="9816297at2"/>
<evidence type="ECO:0000256" key="2">
    <source>
        <dbReference type="ARBA" id="ARBA00022840"/>
    </source>
</evidence>
<evidence type="ECO:0000313" key="5">
    <source>
        <dbReference type="Proteomes" id="UP000465601"/>
    </source>
</evidence>
<dbReference type="Pfam" id="PF01656">
    <property type="entry name" value="CbiA"/>
    <property type="match status" value="1"/>
</dbReference>
<proteinExistence type="predicted"/>
<organism evidence="4 5">
    <name type="scientific">Alkaliphilus serpentinus</name>
    <dbReference type="NCBI Taxonomy" id="1482731"/>
    <lineage>
        <taxon>Bacteria</taxon>
        <taxon>Bacillati</taxon>
        <taxon>Bacillota</taxon>
        <taxon>Clostridia</taxon>
        <taxon>Peptostreptococcales</taxon>
        <taxon>Natronincolaceae</taxon>
        <taxon>Alkaliphilus</taxon>
    </lineage>
</organism>
<gene>
    <name evidence="4" type="ORF">F8153_04080</name>
</gene>
<name>A0A833HPV5_9FIRM</name>
<evidence type="ECO:0000313" key="4">
    <source>
        <dbReference type="EMBL" id="KAB3531365.1"/>
    </source>
</evidence>
<dbReference type="EMBL" id="WBZB01000013">
    <property type="protein sequence ID" value="KAB3531365.1"/>
    <property type="molecule type" value="Genomic_DNA"/>
</dbReference>
<reference evidence="4 5" key="1">
    <citation type="submission" date="2019-10" db="EMBL/GenBank/DDBJ databases">
        <title>Alkaliphilus serpentinus sp. nov. and Alkaliphilus pronyensis sp. nov., two novel anaerobic alkaliphilic species isolated from the serpentinized-hosted hydrothermal field of the Prony Bay (New Caledonia).</title>
        <authorList>
            <person name="Postec A."/>
        </authorList>
    </citation>
    <scope>NUCLEOTIDE SEQUENCE [LARGE SCALE GENOMIC DNA]</scope>
    <source>
        <strain evidence="4 5">LacT</strain>
    </source>
</reference>
<dbReference type="PIRSF" id="PIRSF003092">
    <property type="entry name" value="MinD"/>
    <property type="match status" value="1"/>
</dbReference>
<dbReference type="CDD" id="cd02038">
    <property type="entry name" value="FlhG-like"/>
    <property type="match status" value="1"/>
</dbReference>
<protein>
    <submittedName>
        <fullName evidence="4">MinD/ParA family protein</fullName>
    </submittedName>
</protein>
<dbReference type="Gene3D" id="3.40.50.300">
    <property type="entry name" value="P-loop containing nucleotide triphosphate hydrolases"/>
    <property type="match status" value="1"/>
</dbReference>
<keyword evidence="1" id="KW-0547">Nucleotide-binding</keyword>
<dbReference type="RefSeq" id="WP_151865091.1">
    <property type="nucleotide sequence ID" value="NZ_WBZB01000013.1"/>
</dbReference>